<evidence type="ECO:0000256" key="1">
    <source>
        <dbReference type="ARBA" id="ARBA00022490"/>
    </source>
</evidence>
<gene>
    <name evidence="8" type="primary">rne</name>
    <name evidence="12" type="ORF">VP06_10975</name>
</gene>
<feature type="compositionally biased region" description="Acidic residues" evidence="9">
    <location>
        <begin position="863"/>
        <end position="893"/>
    </location>
</feature>
<keyword evidence="3 8" id="KW-0479">Metal-binding</keyword>
<keyword evidence="8" id="KW-0820">tRNA-binding</keyword>
<keyword evidence="5 8" id="KW-0378">Hydrolase</keyword>
<feature type="compositionally biased region" description="Basic and acidic residues" evidence="9">
    <location>
        <begin position="94"/>
        <end position="125"/>
    </location>
</feature>
<comment type="similarity">
    <text evidence="8">Belongs to the RNase E/G family. RNase E subfamily.</text>
</comment>
<dbReference type="GO" id="GO:0008995">
    <property type="term" value="F:ribonuclease E activity"/>
    <property type="evidence" value="ECO:0007669"/>
    <property type="project" value="UniProtKB-EC"/>
</dbReference>
<dbReference type="NCBIfam" id="TIGR00757">
    <property type="entry name" value="RNaseEG"/>
    <property type="match status" value="1"/>
</dbReference>
<evidence type="ECO:0000256" key="3">
    <source>
        <dbReference type="ARBA" id="ARBA00022723"/>
    </source>
</evidence>
<dbReference type="PANTHER" id="PTHR30001">
    <property type="entry name" value="RIBONUCLEASE"/>
    <property type="match status" value="1"/>
</dbReference>
<feature type="binding site" evidence="8">
    <location>
        <position position="754"/>
    </location>
    <ligand>
        <name>Zn(2+)</name>
        <dbReference type="ChEBI" id="CHEBI:29105"/>
        <note>ligand shared between dimeric partners</note>
    </ligand>
</feature>
<comment type="subcellular location">
    <subcellularLocation>
        <location evidence="8">Cytoplasm</location>
    </subcellularLocation>
    <subcellularLocation>
        <location evidence="8">Cell inner membrane</location>
        <topology evidence="8">Peripheral membrane protein</topology>
        <orientation evidence="8">Cytoplasmic side</orientation>
    </subcellularLocation>
</comment>
<sequence>MANKMLIDASHPEETRVVTVKGSKVEEFDFESASRRQLRGNIYLAKVTRVEPSLQAAFVEYGGNRHGFLAFSEIHPDYYQIPIADRMALLEEEARAEREHEHEEHPERQERGERPERGEPRSDQPRRRRRRGRRAEASSRPVDAVVSAPAEDTPETGAAATGWQDAHPQDVHPEETLAQETFTPEAATHEAATQESLRPEGVEPVAGEHPAPETVSAVGTAAGEAEPHGASVAAPAPVAVEASDAVAQDAATSGSPAGDGAPPQAPAPEAHATEAHATETHAAETPADPVAGEAAETPAVIAAAVSAEPARVAAIADEAPAGAETPDARASVETAAEEVALPQPVAASQPADAAEVEDDEDADESDEDEDHDDEDGSDEESEDDDEDHDDEDEEHEDDDGEDEDDDEDHEEPVVEQVGGRGDALAEIPERPRTPRRHYKIQEVIKRRQVILVQVVKEERGTKGAALTTYLSLAGRYSVLMPNTGRGGGISRKITSAADRKRLKEIATDLEVPEGMGVILRTAGASRTKPEIKRDFEYLMRLWESVRELTLSSAAPALVYEEGSLIKRAIRDLYNKDIDEVLVSGEDAYREAKDFMRMLMPTQSKVVKPYRDPSPIFARFGVEQQLDAMFSNHVSLRSGGYLVINPTEALVSIDVNSGRATREHDIEDTAFKTNLEAAEEVARQLRLRDLAGLIVIDFIDMEEKRNNRAVEKKLNECLKNDRARIQVGRISPFGLLEMSRQRIRTGVLESSSVPCPHCGGSGFVRATASVALLILRAIEEALIKSNSHNLILRTRTEVALYILNQKRAHLHELEARFGVAIIIAADERLAATSAFHLERGDLAQRVEPRAVSSIRAEAVLPPPLEEDEDEDEDIVEEAEGEAEAEAEGDAEAETAEGAAGEGAAGEDEGGGKRRRRRRRRRGRGERGGADEGEGQETERHEADEPGEAAEASAEPVTEAVSIPITEDGAAPERESREEALSRRRRRGRRGGRGRDRFEESVGTIGDEVVAGAEPGETGASLVQDSLAEEIVALDEIAGPAPEAFGSPVAAPDLPPVEREALAAEVIEAPARIGEAQPAQAAESAPPSEPAAEAPAPVLVPEPEPVAIVLTPPDPDRPKRAGWWSRTKAAIGGE</sequence>
<comment type="cofactor">
    <cofactor evidence="8">
        <name>Mg(2+)</name>
        <dbReference type="ChEBI" id="CHEBI:18420"/>
    </cofactor>
    <text evidence="8">Binds 1 Mg(2+) ion per subunit.</text>
</comment>
<feature type="region of interest" description="Required for zinc-mediated homotetramerization and catalytic activity" evidence="8">
    <location>
        <begin position="754"/>
        <end position="757"/>
    </location>
</feature>
<dbReference type="PATRIC" id="fig|270351.6.peg.7111"/>
<reference evidence="12 13" key="1">
    <citation type="submission" date="2015-03" db="EMBL/GenBank/DDBJ databases">
        <title>Genome sequencing of Methylobacterium aquaticum DSM16371 type strain.</title>
        <authorList>
            <person name="Chaudhry V."/>
            <person name="Patil P.B."/>
        </authorList>
    </citation>
    <scope>NUCLEOTIDE SEQUENCE [LARGE SCALE GENOMIC DNA]</scope>
    <source>
        <strain evidence="12 13">DSM 16371</strain>
    </source>
</reference>
<dbReference type="InterPro" id="IPR004659">
    <property type="entry name" value="RNase_E/G"/>
</dbReference>
<name>A0A0J6SQN2_9HYPH</name>
<feature type="compositionally biased region" description="Basic residues" evidence="9">
    <location>
        <begin position="981"/>
        <end position="990"/>
    </location>
</feature>
<evidence type="ECO:0000313" key="12">
    <source>
        <dbReference type="EMBL" id="KMO35927.1"/>
    </source>
</evidence>
<proteinExistence type="inferred from homology"/>
<keyword evidence="7 8" id="KW-0694">RNA-binding</keyword>
<feature type="compositionally biased region" description="Low complexity" evidence="9">
    <location>
        <begin position="230"/>
        <end position="270"/>
    </location>
</feature>
<dbReference type="GO" id="GO:0006402">
    <property type="term" value="P:mRNA catabolic process"/>
    <property type="evidence" value="ECO:0007669"/>
    <property type="project" value="UniProtKB-UniRule"/>
</dbReference>
<feature type="binding site" evidence="8">
    <location>
        <position position="653"/>
    </location>
    <ligand>
        <name>Mg(2+)</name>
        <dbReference type="ChEBI" id="CHEBI:18420"/>
        <note>catalytic</note>
    </ligand>
</feature>
<dbReference type="Pfam" id="PF20833">
    <property type="entry name" value="RNase_E_G_Thio"/>
    <property type="match status" value="1"/>
</dbReference>
<dbReference type="AlphaFoldDB" id="A0A0J6SQN2"/>
<feature type="compositionally biased region" description="Low complexity" evidence="9">
    <location>
        <begin position="283"/>
        <end position="295"/>
    </location>
</feature>
<keyword evidence="2 8" id="KW-0540">Nuclease</keyword>
<dbReference type="EMBL" id="LABX01000079">
    <property type="protein sequence ID" value="KMO35927.1"/>
    <property type="molecule type" value="Genomic_DNA"/>
</dbReference>
<protein>
    <recommendedName>
        <fullName evidence="8">Ribonuclease E</fullName>
        <shortName evidence="8">RNase E</shortName>
        <ecNumber evidence="8">3.1.26.12</ecNumber>
    </recommendedName>
</protein>
<comment type="function">
    <text evidence="8">Endoribonuclease that plays a central role in RNA processing and decay. Required for the maturation of 5S and 16S rRNAs and the majority of tRNAs. Also involved in the degradation of most mRNAs.</text>
</comment>
<dbReference type="GO" id="GO:0000049">
    <property type="term" value="F:tRNA binding"/>
    <property type="evidence" value="ECO:0007669"/>
    <property type="project" value="UniProtKB-KW"/>
</dbReference>
<accession>A0A0J6SQN2</accession>
<evidence type="ECO:0000256" key="8">
    <source>
        <dbReference type="HAMAP-Rule" id="MF_00970"/>
    </source>
</evidence>
<comment type="caution">
    <text evidence="12">The sequence shown here is derived from an EMBL/GenBank/DDBJ whole genome shotgun (WGS) entry which is preliminary data.</text>
</comment>
<evidence type="ECO:0000259" key="11">
    <source>
        <dbReference type="Pfam" id="PF20833"/>
    </source>
</evidence>
<feature type="region of interest" description="Disordered" evidence="9">
    <location>
        <begin position="1066"/>
        <end position="1132"/>
    </location>
</feature>
<dbReference type="GO" id="GO:0000287">
    <property type="term" value="F:magnesium ion binding"/>
    <property type="evidence" value="ECO:0007669"/>
    <property type="project" value="UniProtKB-UniRule"/>
</dbReference>
<dbReference type="OrthoDB" id="9804278at2"/>
<keyword evidence="4 8" id="KW-0255">Endonuclease</keyword>
<dbReference type="InterPro" id="IPR012340">
    <property type="entry name" value="NA-bd_OB-fold"/>
</dbReference>
<dbReference type="GO" id="GO:0008270">
    <property type="term" value="F:zinc ion binding"/>
    <property type="evidence" value="ECO:0007669"/>
    <property type="project" value="UniProtKB-UniRule"/>
</dbReference>
<evidence type="ECO:0000256" key="5">
    <source>
        <dbReference type="ARBA" id="ARBA00022801"/>
    </source>
</evidence>
<feature type="compositionally biased region" description="Basic and acidic residues" evidence="9">
    <location>
        <begin position="271"/>
        <end position="282"/>
    </location>
</feature>
<dbReference type="GO" id="GO:0009898">
    <property type="term" value="C:cytoplasmic side of plasma membrane"/>
    <property type="evidence" value="ECO:0007669"/>
    <property type="project" value="UniProtKB-UniRule"/>
</dbReference>
<dbReference type="GO" id="GO:0019843">
    <property type="term" value="F:rRNA binding"/>
    <property type="evidence" value="ECO:0007669"/>
    <property type="project" value="UniProtKB-KW"/>
</dbReference>
<comment type="subunit">
    <text evidence="8">Homotetramer formed by a dimer of dimers.</text>
</comment>
<keyword evidence="8" id="KW-0997">Cell inner membrane</keyword>
<dbReference type="RefSeq" id="WP_048463797.1">
    <property type="nucleotide sequence ID" value="NZ_LABX01000079.1"/>
</dbReference>
<dbReference type="InterPro" id="IPR048583">
    <property type="entry name" value="RNase_E_G_thioredoxin-like"/>
</dbReference>
<feature type="binding site" evidence="8">
    <location>
        <position position="696"/>
    </location>
    <ligand>
        <name>Mg(2+)</name>
        <dbReference type="ChEBI" id="CHEBI:18420"/>
        <note>catalytic</note>
    </ligand>
</feature>
<feature type="compositionally biased region" description="Acidic residues" evidence="9">
    <location>
        <begin position="354"/>
        <end position="410"/>
    </location>
</feature>
<dbReference type="EC" id="3.1.26.12" evidence="8"/>
<feature type="compositionally biased region" description="Basic residues" evidence="9">
    <location>
        <begin position="911"/>
        <end position="922"/>
    </location>
</feature>
<evidence type="ECO:0000256" key="2">
    <source>
        <dbReference type="ARBA" id="ARBA00022722"/>
    </source>
</evidence>
<comment type="catalytic activity">
    <reaction evidence="8">
        <text>Endonucleolytic cleavage of single-stranded RNA in A- and U-rich regions.</text>
        <dbReference type="EC" id="3.1.26.12"/>
    </reaction>
</comment>
<feature type="region of interest" description="Disordered" evidence="9">
    <location>
        <begin position="94"/>
        <end position="295"/>
    </location>
</feature>
<dbReference type="GO" id="GO:0006364">
    <property type="term" value="P:rRNA processing"/>
    <property type="evidence" value="ECO:0007669"/>
    <property type="project" value="UniProtKB-UniRule"/>
</dbReference>
<keyword evidence="8" id="KW-0862">Zinc</keyword>
<dbReference type="HAMAP" id="MF_00970">
    <property type="entry name" value="RNase_E"/>
    <property type="match status" value="1"/>
</dbReference>
<dbReference type="InterPro" id="IPR019307">
    <property type="entry name" value="RNA-bd_AU-1/RNase_E/G"/>
</dbReference>
<organism evidence="12 13">
    <name type="scientific">Methylobacterium aquaticum</name>
    <dbReference type="NCBI Taxonomy" id="270351"/>
    <lineage>
        <taxon>Bacteria</taxon>
        <taxon>Pseudomonadati</taxon>
        <taxon>Pseudomonadota</taxon>
        <taxon>Alphaproteobacteria</taxon>
        <taxon>Hyphomicrobiales</taxon>
        <taxon>Methylobacteriaceae</taxon>
        <taxon>Methylobacterium</taxon>
    </lineage>
</organism>
<evidence type="ECO:0000256" key="4">
    <source>
        <dbReference type="ARBA" id="ARBA00022759"/>
    </source>
</evidence>
<keyword evidence="1 8" id="KW-0963">Cytoplasm</keyword>
<keyword evidence="6 8" id="KW-0460">Magnesium</keyword>
<comment type="cofactor">
    <cofactor evidence="8">
        <name>Zn(2+)</name>
        <dbReference type="ChEBI" id="CHEBI:29105"/>
    </cofactor>
    <text evidence="8">Binds 2 Zn(2+) ions per homotetramer.</text>
</comment>
<feature type="compositionally biased region" description="Basic and acidic residues" evidence="9">
    <location>
        <begin position="969"/>
        <end position="980"/>
    </location>
</feature>
<dbReference type="Pfam" id="PF10150">
    <property type="entry name" value="RNase_E_G"/>
    <property type="match status" value="1"/>
</dbReference>
<dbReference type="Proteomes" id="UP000035929">
    <property type="component" value="Unassembled WGS sequence"/>
</dbReference>
<evidence type="ECO:0000256" key="9">
    <source>
        <dbReference type="SAM" id="MobiDB-lite"/>
    </source>
</evidence>
<dbReference type="GO" id="GO:0008033">
    <property type="term" value="P:tRNA processing"/>
    <property type="evidence" value="ECO:0007669"/>
    <property type="project" value="UniProtKB-UniRule"/>
</dbReference>
<feature type="region of interest" description="Disordered" evidence="9">
    <location>
        <begin position="853"/>
        <end position="1016"/>
    </location>
</feature>
<keyword evidence="8" id="KW-1003">Cell membrane</keyword>
<dbReference type="PANTHER" id="PTHR30001:SF1">
    <property type="entry name" value="RIBONUCLEASE E_G-LIKE PROTEIN, CHLOROPLASTIC"/>
    <property type="match status" value="1"/>
</dbReference>
<feature type="domain" description="RNase E/G thioredoxin-like" evidence="11">
    <location>
        <begin position="753"/>
        <end position="838"/>
    </location>
</feature>
<evidence type="ECO:0000256" key="6">
    <source>
        <dbReference type="ARBA" id="ARBA00022842"/>
    </source>
</evidence>
<keyword evidence="8" id="KW-0472">Membrane</keyword>
<dbReference type="Gene3D" id="3.40.1260.20">
    <property type="entry name" value="Ribonuclease E, catalytic domain"/>
    <property type="match status" value="1"/>
</dbReference>
<dbReference type="InterPro" id="IPR028878">
    <property type="entry name" value="RNase_E"/>
</dbReference>
<keyword evidence="8" id="KW-0698">rRNA processing</keyword>
<feature type="region of interest" description="Disordered" evidence="9">
    <location>
        <begin position="316"/>
        <end position="434"/>
    </location>
</feature>
<evidence type="ECO:0000256" key="7">
    <source>
        <dbReference type="ARBA" id="ARBA00022884"/>
    </source>
</evidence>
<dbReference type="SUPFAM" id="SSF50249">
    <property type="entry name" value="Nucleic acid-binding proteins"/>
    <property type="match status" value="1"/>
</dbReference>
<keyword evidence="8" id="KW-0699">rRNA-binding</keyword>
<keyword evidence="8" id="KW-0819">tRNA processing</keyword>
<feature type="binding site" evidence="8">
    <location>
        <position position="757"/>
    </location>
    <ligand>
        <name>Zn(2+)</name>
        <dbReference type="ChEBI" id="CHEBI:29105"/>
        <note>ligand shared between dimeric partners</note>
    </ligand>
</feature>
<feature type="compositionally biased region" description="Low complexity" evidence="9">
    <location>
        <begin position="1073"/>
        <end position="1095"/>
    </location>
</feature>
<feature type="domain" description="RNA-binding protein AU-1/Ribonuclease E/G" evidence="10">
    <location>
        <begin position="471"/>
        <end position="741"/>
    </location>
</feature>
<dbReference type="Gene3D" id="2.40.50.140">
    <property type="entry name" value="Nucleic acid-binding proteins"/>
    <property type="match status" value="2"/>
</dbReference>
<evidence type="ECO:0000313" key="13">
    <source>
        <dbReference type="Proteomes" id="UP000035929"/>
    </source>
</evidence>
<evidence type="ECO:0000259" key="10">
    <source>
        <dbReference type="Pfam" id="PF10150"/>
    </source>
</evidence>
<dbReference type="GO" id="GO:0005737">
    <property type="term" value="C:cytoplasm"/>
    <property type="evidence" value="ECO:0007669"/>
    <property type="project" value="UniProtKB-SubCell"/>
</dbReference>